<evidence type="ECO:0000313" key="4">
    <source>
        <dbReference type="Proteomes" id="UP000006727"/>
    </source>
</evidence>
<evidence type="ECO:0000313" key="3">
    <source>
        <dbReference type="EnsemblPlants" id="Pp3c10_4900V3.1"/>
    </source>
</evidence>
<dbReference type="KEGG" id="ppp:112288087"/>
<dbReference type="RefSeq" id="XP_024387704.1">
    <property type="nucleotide sequence ID" value="XM_024531936.2"/>
</dbReference>
<dbReference type="PANTHER" id="PTHR35567">
    <property type="entry name" value="MALATE DEHYDROGENASE (AFU_ORTHOLOGUE AFUA_2G13800)"/>
    <property type="match status" value="1"/>
</dbReference>
<keyword evidence="1" id="KW-0732">Signal</keyword>
<dbReference type="EnsemblPlants" id="Pp3c10_4900V3.3">
    <property type="protein sequence ID" value="Pp3c10_4900V3.3"/>
    <property type="gene ID" value="Pp3c10_4900"/>
</dbReference>
<dbReference type="Proteomes" id="UP000006727">
    <property type="component" value="Chromosome 10"/>
</dbReference>
<reference evidence="2 4" key="2">
    <citation type="journal article" date="2018" name="Plant J.">
        <title>The Physcomitrella patens chromosome-scale assembly reveals moss genome structure and evolution.</title>
        <authorList>
            <person name="Lang D."/>
            <person name="Ullrich K.K."/>
            <person name="Murat F."/>
            <person name="Fuchs J."/>
            <person name="Jenkins J."/>
            <person name="Haas F.B."/>
            <person name="Piednoel M."/>
            <person name="Gundlach H."/>
            <person name="Van Bel M."/>
            <person name="Meyberg R."/>
            <person name="Vives C."/>
            <person name="Morata J."/>
            <person name="Symeonidi A."/>
            <person name="Hiss M."/>
            <person name="Muchero W."/>
            <person name="Kamisugi Y."/>
            <person name="Saleh O."/>
            <person name="Blanc G."/>
            <person name="Decker E.L."/>
            <person name="van Gessel N."/>
            <person name="Grimwood J."/>
            <person name="Hayes R.D."/>
            <person name="Graham S.W."/>
            <person name="Gunter L.E."/>
            <person name="McDaniel S.F."/>
            <person name="Hoernstein S.N.W."/>
            <person name="Larsson A."/>
            <person name="Li F.W."/>
            <person name="Perroud P.F."/>
            <person name="Phillips J."/>
            <person name="Ranjan P."/>
            <person name="Rokshar D.S."/>
            <person name="Rothfels C.J."/>
            <person name="Schneider L."/>
            <person name="Shu S."/>
            <person name="Stevenson D.W."/>
            <person name="Thummler F."/>
            <person name="Tillich M."/>
            <person name="Villarreal Aguilar J.C."/>
            <person name="Widiez T."/>
            <person name="Wong G.K."/>
            <person name="Wymore A."/>
            <person name="Zhang Y."/>
            <person name="Zimmer A.D."/>
            <person name="Quatrano R.S."/>
            <person name="Mayer K.F.X."/>
            <person name="Goodstein D."/>
            <person name="Casacuberta J.M."/>
            <person name="Vandepoele K."/>
            <person name="Reski R."/>
            <person name="Cuming A.C."/>
            <person name="Tuskan G.A."/>
            <person name="Maumus F."/>
            <person name="Salse J."/>
            <person name="Schmutz J."/>
            <person name="Rensing S.A."/>
        </authorList>
    </citation>
    <scope>NUCLEOTIDE SEQUENCE [LARGE SCALE GENOMIC DNA]</scope>
    <source>
        <strain evidence="3 4">cv. Gransden 2004</strain>
    </source>
</reference>
<gene>
    <name evidence="3" type="primary">LOC112288087</name>
    <name evidence="2" type="ORF">PHYPA_013440</name>
</gene>
<dbReference type="Gramene" id="Pp3c10_4900V3.2">
    <property type="protein sequence ID" value="Pp3c10_4900V3.2"/>
    <property type="gene ID" value="Pp3c10_4900"/>
</dbReference>
<accession>A0A2K1JXR7</accession>
<dbReference type="OrthoDB" id="1859733at2759"/>
<dbReference type="EnsemblPlants" id="Pp3c10_4900V3.4">
    <property type="protein sequence ID" value="Pp3c10_4900V3.4"/>
    <property type="gene ID" value="Pp3c10_4900"/>
</dbReference>
<dbReference type="Gramene" id="Pp3c10_4900V3.3">
    <property type="protein sequence ID" value="Pp3c10_4900V3.3"/>
    <property type="gene ID" value="Pp3c10_4900"/>
</dbReference>
<dbReference type="EMBL" id="ABEU02000010">
    <property type="protein sequence ID" value="PNR46321.1"/>
    <property type="molecule type" value="Genomic_DNA"/>
</dbReference>
<dbReference type="Gramene" id="Pp3c10_4900V3.1">
    <property type="protein sequence ID" value="Pp3c10_4900V3.1"/>
    <property type="gene ID" value="Pp3c10_4900"/>
</dbReference>
<keyword evidence="4" id="KW-1185">Reference proteome</keyword>
<dbReference type="AlphaFoldDB" id="A0A2K1JXR7"/>
<dbReference type="PaxDb" id="3218-PP1S51_117V6.3"/>
<dbReference type="GeneID" id="112288087"/>
<feature type="chain" id="PRO_5043158200" evidence="1">
    <location>
        <begin position="31"/>
        <end position="342"/>
    </location>
</feature>
<reference evidence="2 4" key="1">
    <citation type="journal article" date="2008" name="Science">
        <title>The Physcomitrella genome reveals evolutionary insights into the conquest of land by plants.</title>
        <authorList>
            <person name="Rensing S."/>
            <person name="Lang D."/>
            <person name="Zimmer A."/>
            <person name="Terry A."/>
            <person name="Salamov A."/>
            <person name="Shapiro H."/>
            <person name="Nishiyama T."/>
            <person name="Perroud P.-F."/>
            <person name="Lindquist E."/>
            <person name="Kamisugi Y."/>
            <person name="Tanahashi T."/>
            <person name="Sakakibara K."/>
            <person name="Fujita T."/>
            <person name="Oishi K."/>
            <person name="Shin-I T."/>
            <person name="Kuroki Y."/>
            <person name="Toyoda A."/>
            <person name="Suzuki Y."/>
            <person name="Hashimoto A."/>
            <person name="Yamaguchi K."/>
            <person name="Sugano A."/>
            <person name="Kohara Y."/>
            <person name="Fujiyama A."/>
            <person name="Anterola A."/>
            <person name="Aoki S."/>
            <person name="Ashton N."/>
            <person name="Barbazuk W.B."/>
            <person name="Barker E."/>
            <person name="Bennetzen J."/>
            <person name="Bezanilla M."/>
            <person name="Blankenship R."/>
            <person name="Cho S.H."/>
            <person name="Dutcher S."/>
            <person name="Estelle M."/>
            <person name="Fawcett J.A."/>
            <person name="Gundlach H."/>
            <person name="Hanada K."/>
            <person name="Heyl A."/>
            <person name="Hicks K.A."/>
            <person name="Hugh J."/>
            <person name="Lohr M."/>
            <person name="Mayer K."/>
            <person name="Melkozernov A."/>
            <person name="Murata T."/>
            <person name="Nelson D."/>
            <person name="Pils B."/>
            <person name="Prigge M."/>
            <person name="Reiss B."/>
            <person name="Renner T."/>
            <person name="Rombauts S."/>
            <person name="Rushton P."/>
            <person name="Sanderfoot A."/>
            <person name="Schween G."/>
            <person name="Shiu S.-H."/>
            <person name="Stueber K."/>
            <person name="Theodoulou F.L."/>
            <person name="Tu H."/>
            <person name="Van de Peer Y."/>
            <person name="Verrier P.J."/>
            <person name="Waters E."/>
            <person name="Wood A."/>
            <person name="Yang L."/>
            <person name="Cove D."/>
            <person name="Cuming A."/>
            <person name="Hasebe M."/>
            <person name="Lucas S."/>
            <person name="Mishler D.B."/>
            <person name="Reski R."/>
            <person name="Grigoriev I."/>
            <person name="Quatrano R.S."/>
            <person name="Boore J.L."/>
        </authorList>
    </citation>
    <scope>NUCLEOTIDE SEQUENCE [LARGE SCALE GENOMIC DNA]</scope>
    <source>
        <strain evidence="3 4">cv. Gransden 2004</strain>
    </source>
</reference>
<dbReference type="OMA" id="GMYATIF"/>
<dbReference type="RefSeq" id="XP_024387703.1">
    <property type="nucleotide sequence ID" value="XM_024531935.2"/>
</dbReference>
<name>A0A2K1JXR7_PHYPA</name>
<dbReference type="EnsemblPlants" id="Pp3c10_4900V3.2">
    <property type="protein sequence ID" value="Pp3c10_4900V3.2"/>
    <property type="gene ID" value="Pp3c10_4900"/>
</dbReference>
<proteinExistence type="predicted"/>
<sequence length="342" mass="36720">MNLQPNMSSKMNVVLLGLFALLLQLSFSSAGLTPPAGYSEGFTGNLRRGEQKYRCDRGNWVSTGSAGLVYSSNGSPLAKYWSTVDAKKGVPIYFWTIANSAGSHYESGSPNSRLQASPLKTVRVSTSAIPEFLAIVKRRIGGGDAAMVAFVSLTGTKGGLPPRKALCSYTGATAGVPFSGTFRFYTQDLQPPTLPQSLTPRGSFIQAFFLEGKAVYKFVGNRWVYQGMYATIFTVAGGEALGKFGTVTKPDRFSSKVLLKLNDPNGFWTYMQMSARPVRMSLEGCAWQLLRITTSGGWQNPVGAYRNAVIGATIGGTAPKVAARSYGITYGSAMTAVLYLYA</sequence>
<organism evidence="2">
    <name type="scientific">Physcomitrium patens</name>
    <name type="common">Spreading-leaved earth moss</name>
    <name type="synonym">Physcomitrella patens</name>
    <dbReference type="NCBI Taxonomy" id="3218"/>
    <lineage>
        <taxon>Eukaryota</taxon>
        <taxon>Viridiplantae</taxon>
        <taxon>Streptophyta</taxon>
        <taxon>Embryophyta</taxon>
        <taxon>Bryophyta</taxon>
        <taxon>Bryophytina</taxon>
        <taxon>Bryopsida</taxon>
        <taxon>Funariidae</taxon>
        <taxon>Funariales</taxon>
        <taxon>Funariaceae</taxon>
        <taxon>Physcomitrium</taxon>
    </lineage>
</organism>
<dbReference type="EnsemblPlants" id="Pp3c10_4900V3.1">
    <property type="protein sequence ID" value="Pp3c10_4900V3.1"/>
    <property type="gene ID" value="Pp3c10_4900"/>
</dbReference>
<feature type="signal peptide" evidence="1">
    <location>
        <begin position="1"/>
        <end position="30"/>
    </location>
</feature>
<protein>
    <submittedName>
        <fullName evidence="2 3">Uncharacterized protein</fullName>
    </submittedName>
</protein>
<dbReference type="PANTHER" id="PTHR35567:SF12">
    <property type="match status" value="1"/>
</dbReference>
<dbReference type="Gramene" id="Pp3c10_4900V3.4">
    <property type="protein sequence ID" value="Pp3c10_4900V3.4"/>
    <property type="gene ID" value="Pp3c10_4900"/>
</dbReference>
<evidence type="ECO:0000313" key="2">
    <source>
        <dbReference type="EMBL" id="PNR46321.1"/>
    </source>
</evidence>
<evidence type="ECO:0000256" key="1">
    <source>
        <dbReference type="SAM" id="SignalP"/>
    </source>
</evidence>
<reference evidence="3" key="3">
    <citation type="submission" date="2020-12" db="UniProtKB">
        <authorList>
            <consortium name="EnsemblPlants"/>
        </authorList>
    </citation>
    <scope>IDENTIFICATION</scope>
</reference>